<dbReference type="AlphaFoldDB" id="A0A9N9N3G8"/>
<evidence type="ECO:0000313" key="1">
    <source>
        <dbReference type="EMBL" id="CAG9773645.1"/>
    </source>
</evidence>
<gene>
    <name evidence="1" type="ORF">CEUTPL_LOCUS14033</name>
</gene>
<sequence length="211" mass="24294">MVRSRVSINGRLERVKKFNIPKKKLSIHTYKQNRIHKKKSTEKLEKDPRVKEHQDLNQIKRITKTVEETSKNIQTPPSVANLQGGTFSKCASRFDGSKNADVNAFLSAIEIYKEYSQVSDDNALRALSMLFDGFAATYFRGIKSTLITWNNAVDLLRRTFGPQKPRYRVYRELFAEEQPSDMKTDVFIYKCRAIIAQLPPGTLTENIQMDS</sequence>
<keyword evidence="2" id="KW-1185">Reference proteome</keyword>
<evidence type="ECO:0000313" key="2">
    <source>
        <dbReference type="Proteomes" id="UP001152799"/>
    </source>
</evidence>
<evidence type="ECO:0008006" key="3">
    <source>
        <dbReference type="Google" id="ProtNLM"/>
    </source>
</evidence>
<organism evidence="1 2">
    <name type="scientific">Ceutorhynchus assimilis</name>
    <name type="common">cabbage seed weevil</name>
    <dbReference type="NCBI Taxonomy" id="467358"/>
    <lineage>
        <taxon>Eukaryota</taxon>
        <taxon>Metazoa</taxon>
        <taxon>Ecdysozoa</taxon>
        <taxon>Arthropoda</taxon>
        <taxon>Hexapoda</taxon>
        <taxon>Insecta</taxon>
        <taxon>Pterygota</taxon>
        <taxon>Neoptera</taxon>
        <taxon>Endopterygota</taxon>
        <taxon>Coleoptera</taxon>
        <taxon>Polyphaga</taxon>
        <taxon>Cucujiformia</taxon>
        <taxon>Curculionidae</taxon>
        <taxon>Ceutorhynchinae</taxon>
        <taxon>Ceutorhynchus</taxon>
    </lineage>
</organism>
<reference evidence="1" key="1">
    <citation type="submission" date="2022-01" db="EMBL/GenBank/DDBJ databases">
        <authorList>
            <person name="King R."/>
        </authorList>
    </citation>
    <scope>NUCLEOTIDE SEQUENCE</scope>
</reference>
<proteinExistence type="predicted"/>
<dbReference type="Proteomes" id="UP001152799">
    <property type="component" value="Chromosome 9"/>
</dbReference>
<name>A0A9N9N3G8_9CUCU</name>
<dbReference type="EMBL" id="OU892285">
    <property type="protein sequence ID" value="CAG9773645.1"/>
    <property type="molecule type" value="Genomic_DNA"/>
</dbReference>
<protein>
    <recommendedName>
        <fullName evidence="3">Retrotransposon gag domain-containing protein</fullName>
    </recommendedName>
</protein>
<accession>A0A9N9N3G8</accession>
<dbReference type="OrthoDB" id="8027319at2759"/>